<proteinExistence type="predicted"/>
<comment type="caution">
    <text evidence="2">The sequence shown here is derived from an EMBL/GenBank/DDBJ whole genome shotgun (WGS) entry which is preliminary data.</text>
</comment>
<feature type="domain" description="DNA mimic protein DMP19 C-terminal" evidence="1">
    <location>
        <begin position="38"/>
        <end position="150"/>
    </location>
</feature>
<dbReference type="Gene3D" id="1.20.1420.60">
    <property type="match status" value="1"/>
</dbReference>
<reference evidence="2" key="2">
    <citation type="journal article" date="2021" name="PeerJ">
        <title>Extensive microbial diversity within the chicken gut microbiome revealed by metagenomics and culture.</title>
        <authorList>
            <person name="Gilroy R."/>
            <person name="Ravi A."/>
            <person name="Getino M."/>
            <person name="Pursley I."/>
            <person name="Horton D.L."/>
            <person name="Alikhan N.F."/>
            <person name="Baker D."/>
            <person name="Gharbi K."/>
            <person name="Hall N."/>
            <person name="Watson M."/>
            <person name="Adriaenssens E.M."/>
            <person name="Foster-Nyarko E."/>
            <person name="Jarju S."/>
            <person name="Secka A."/>
            <person name="Antonio M."/>
            <person name="Oren A."/>
            <person name="Chaudhuri R.R."/>
            <person name="La Ragione R."/>
            <person name="Hildebrand F."/>
            <person name="Pallen M.J."/>
        </authorList>
    </citation>
    <scope>NUCLEOTIDE SEQUENCE</scope>
    <source>
        <strain evidence="2">E3-2379</strain>
    </source>
</reference>
<name>A0A9D9I0X3_9FIRM</name>
<protein>
    <submittedName>
        <fullName evidence="2">DMP19 family protein</fullName>
    </submittedName>
</protein>
<reference evidence="2" key="1">
    <citation type="submission" date="2020-10" db="EMBL/GenBank/DDBJ databases">
        <authorList>
            <person name="Gilroy R."/>
        </authorList>
    </citation>
    <scope>NUCLEOTIDE SEQUENCE</scope>
    <source>
        <strain evidence="2">E3-2379</strain>
    </source>
</reference>
<evidence type="ECO:0000313" key="2">
    <source>
        <dbReference type="EMBL" id="MBO8463956.1"/>
    </source>
</evidence>
<organism evidence="2 3">
    <name type="scientific">Candidatus Scybalomonas excrementavium</name>
    <dbReference type="NCBI Taxonomy" id="2840943"/>
    <lineage>
        <taxon>Bacteria</taxon>
        <taxon>Bacillati</taxon>
        <taxon>Bacillota</taxon>
        <taxon>Clostridia</taxon>
        <taxon>Lachnospirales</taxon>
        <taxon>Lachnospiraceae</taxon>
        <taxon>Lachnospiraceae incertae sedis</taxon>
        <taxon>Candidatus Scybalomonas</taxon>
    </lineage>
</organism>
<dbReference type="InterPro" id="IPR025402">
    <property type="entry name" value="DMP19_C"/>
</dbReference>
<dbReference type="EMBL" id="JADIML010000233">
    <property type="protein sequence ID" value="MBO8463956.1"/>
    <property type="molecule type" value="Genomic_DNA"/>
</dbReference>
<dbReference type="AlphaFoldDB" id="A0A9D9I0X3"/>
<accession>A0A9D9I0X3</accession>
<evidence type="ECO:0000259" key="1">
    <source>
        <dbReference type="Pfam" id="PF14300"/>
    </source>
</evidence>
<sequence>MLKRLEEIWKIENIEDFIIAMNDYIGEKCQYGDKISVLNEYERVFFVTQQLEMEVNNGGFSQFFYNSSGDFSHELVHAFTEIGANKTAAICKKALGAFPQTFPVNRYERQEMLDEIESDEIEEIFDECDDEFYEYEDDLTTLNYEYIRKNKQFFM</sequence>
<gene>
    <name evidence="2" type="ORF">IAC13_08500</name>
</gene>
<dbReference type="Pfam" id="PF14300">
    <property type="entry name" value="DMP19"/>
    <property type="match status" value="1"/>
</dbReference>
<evidence type="ECO:0000313" key="3">
    <source>
        <dbReference type="Proteomes" id="UP000823618"/>
    </source>
</evidence>
<dbReference type="Proteomes" id="UP000823618">
    <property type="component" value="Unassembled WGS sequence"/>
</dbReference>